<dbReference type="Gene3D" id="2.40.300.10">
    <property type="entry name" value="Head decoration protein D"/>
    <property type="match status" value="1"/>
</dbReference>
<comment type="caution">
    <text evidence="1">The sequence shown here is derived from an EMBL/GenBank/DDBJ whole genome shotgun (WGS) entry which is preliminary data.</text>
</comment>
<evidence type="ECO:0000313" key="2">
    <source>
        <dbReference type="Proteomes" id="UP001568358"/>
    </source>
</evidence>
<organism evidence="1 2">
    <name type="scientific">Halodesulfovibrio aestuarii</name>
    <dbReference type="NCBI Taxonomy" id="126333"/>
    <lineage>
        <taxon>Bacteria</taxon>
        <taxon>Pseudomonadati</taxon>
        <taxon>Thermodesulfobacteriota</taxon>
        <taxon>Desulfovibrionia</taxon>
        <taxon>Desulfovibrionales</taxon>
        <taxon>Desulfovibrionaceae</taxon>
        <taxon>Halodesulfovibrio</taxon>
    </lineage>
</organism>
<dbReference type="InterPro" id="IPR004195">
    <property type="entry name" value="Head_decoration_D"/>
</dbReference>
<dbReference type="Proteomes" id="UP001568358">
    <property type="component" value="Unassembled WGS sequence"/>
</dbReference>
<sequence length="120" mass="12686">MESTIYKLENTPLVSGHTAVTRNATIASTGSDVTYPRGTVFGRVTATRKLKKWDPAAADGSETIVWIAGLSVTVPAAGDIKATGYIHGAFYRNALDFGAATAEQIDDAVWAMSANGMYVD</sequence>
<evidence type="ECO:0000313" key="1">
    <source>
        <dbReference type="EMBL" id="MEZ6854205.1"/>
    </source>
</evidence>
<accession>A0ABV4JWQ3</accession>
<dbReference type="RefSeq" id="WP_371150747.1">
    <property type="nucleotide sequence ID" value="NZ_JBFSOO010000008.1"/>
</dbReference>
<protein>
    <submittedName>
        <fullName evidence="1">Head decoration protein</fullName>
    </submittedName>
</protein>
<keyword evidence="2" id="KW-1185">Reference proteome</keyword>
<dbReference type="Pfam" id="PF02924">
    <property type="entry name" value="HDPD"/>
    <property type="match status" value="1"/>
</dbReference>
<name>A0ABV4JWQ3_9BACT</name>
<reference evidence="1 2" key="1">
    <citation type="submission" date="2024-07" db="EMBL/GenBank/DDBJ databases">
        <title>Active virus-host system and metabolic interactions in a Lokiarchaeon culture.</title>
        <authorList>
            <person name="Ponce Toledo R.I."/>
            <person name="Rodrigues Oliveira T."/>
            <person name="Schleper C."/>
        </authorList>
    </citation>
    <scope>NUCLEOTIDE SEQUENCE [LARGE SCALE GENOMIC DNA]</scope>
    <source>
        <strain evidence="1 2">B35</strain>
    </source>
</reference>
<proteinExistence type="predicted"/>
<dbReference type="EMBL" id="JBFSOO010000008">
    <property type="protein sequence ID" value="MEZ6854205.1"/>
    <property type="molecule type" value="Genomic_DNA"/>
</dbReference>
<gene>
    <name evidence="1" type="ORF">AB2Z07_11810</name>
</gene>